<evidence type="ECO:0000313" key="1">
    <source>
        <dbReference type="EMBL" id="MBX62570.1"/>
    </source>
</evidence>
<name>A0A2P2Q6J3_RHIMU</name>
<proteinExistence type="predicted"/>
<dbReference type="EMBL" id="GGEC01082086">
    <property type="protein sequence ID" value="MBX62570.1"/>
    <property type="molecule type" value="Transcribed_RNA"/>
</dbReference>
<accession>A0A2P2Q6J3</accession>
<reference evidence="1" key="1">
    <citation type="submission" date="2018-02" db="EMBL/GenBank/DDBJ databases">
        <title>Rhizophora mucronata_Transcriptome.</title>
        <authorList>
            <person name="Meera S.P."/>
            <person name="Sreeshan A."/>
            <person name="Augustine A."/>
        </authorList>
    </citation>
    <scope>NUCLEOTIDE SEQUENCE</scope>
    <source>
        <tissue evidence="1">Leaf</tissue>
    </source>
</reference>
<protein>
    <submittedName>
        <fullName evidence="1">Uncharacterized protein</fullName>
    </submittedName>
</protein>
<organism evidence="1">
    <name type="scientific">Rhizophora mucronata</name>
    <name type="common">Asiatic mangrove</name>
    <dbReference type="NCBI Taxonomy" id="61149"/>
    <lineage>
        <taxon>Eukaryota</taxon>
        <taxon>Viridiplantae</taxon>
        <taxon>Streptophyta</taxon>
        <taxon>Embryophyta</taxon>
        <taxon>Tracheophyta</taxon>
        <taxon>Spermatophyta</taxon>
        <taxon>Magnoliopsida</taxon>
        <taxon>eudicotyledons</taxon>
        <taxon>Gunneridae</taxon>
        <taxon>Pentapetalae</taxon>
        <taxon>rosids</taxon>
        <taxon>fabids</taxon>
        <taxon>Malpighiales</taxon>
        <taxon>Rhizophoraceae</taxon>
        <taxon>Rhizophora</taxon>
    </lineage>
</organism>
<sequence length="11" mass="1191">MLIGSLALFLN</sequence>